<accession>A0A9D1XLA1</accession>
<dbReference type="AlphaFoldDB" id="A0A9D1XLA1"/>
<sequence length="58" mass="6953">MTRSHNLKRIKENIGIFDFKLTDQEMEAINSLDRIDGNTFDNRDLEVVKRICLNRDHY</sequence>
<reference evidence="1" key="2">
    <citation type="submission" date="2021-04" db="EMBL/GenBank/DDBJ databases">
        <authorList>
            <person name="Gilroy R."/>
        </authorList>
    </citation>
    <scope>NUCLEOTIDE SEQUENCE</scope>
    <source>
        <strain evidence="1">ChiGjej1B1-14440</strain>
    </source>
</reference>
<reference evidence="1" key="1">
    <citation type="journal article" date="2021" name="PeerJ">
        <title>Extensive microbial diversity within the chicken gut microbiome revealed by metagenomics and culture.</title>
        <authorList>
            <person name="Gilroy R."/>
            <person name="Ravi A."/>
            <person name="Getino M."/>
            <person name="Pursley I."/>
            <person name="Horton D.L."/>
            <person name="Alikhan N.F."/>
            <person name="Baker D."/>
            <person name="Gharbi K."/>
            <person name="Hall N."/>
            <person name="Watson M."/>
            <person name="Adriaenssens E.M."/>
            <person name="Foster-Nyarko E."/>
            <person name="Jarju S."/>
            <person name="Secka A."/>
            <person name="Antonio M."/>
            <person name="Oren A."/>
            <person name="Chaudhuri R.R."/>
            <person name="La Ragione R."/>
            <person name="Hildebrand F."/>
            <person name="Pallen M.J."/>
        </authorList>
    </citation>
    <scope>NUCLEOTIDE SEQUENCE</scope>
    <source>
        <strain evidence="1">ChiGjej1B1-14440</strain>
    </source>
</reference>
<dbReference type="Proteomes" id="UP000886724">
    <property type="component" value="Unassembled WGS sequence"/>
</dbReference>
<dbReference type="EMBL" id="DXET01000139">
    <property type="protein sequence ID" value="HIX81542.1"/>
    <property type="molecule type" value="Genomic_DNA"/>
</dbReference>
<protein>
    <recommendedName>
        <fullName evidence="3">Aldo/keto reductase</fullName>
    </recommendedName>
</protein>
<name>A0A9D1XLA1_9FIRM</name>
<evidence type="ECO:0008006" key="3">
    <source>
        <dbReference type="Google" id="ProtNLM"/>
    </source>
</evidence>
<evidence type="ECO:0000313" key="1">
    <source>
        <dbReference type="EMBL" id="HIX81542.1"/>
    </source>
</evidence>
<dbReference type="SUPFAM" id="SSF51430">
    <property type="entry name" value="NAD(P)-linked oxidoreductase"/>
    <property type="match status" value="1"/>
</dbReference>
<gene>
    <name evidence="1" type="ORF">H9980_06180</name>
</gene>
<dbReference type="Gene3D" id="3.20.20.100">
    <property type="entry name" value="NADP-dependent oxidoreductase domain"/>
    <property type="match status" value="1"/>
</dbReference>
<evidence type="ECO:0000313" key="2">
    <source>
        <dbReference type="Proteomes" id="UP000886724"/>
    </source>
</evidence>
<organism evidence="1 2">
    <name type="scientific">Candidatus Erysipelatoclostridium merdavium</name>
    <dbReference type="NCBI Taxonomy" id="2838566"/>
    <lineage>
        <taxon>Bacteria</taxon>
        <taxon>Bacillati</taxon>
        <taxon>Bacillota</taxon>
        <taxon>Erysipelotrichia</taxon>
        <taxon>Erysipelotrichales</taxon>
        <taxon>Erysipelotrichales incertae sedis</taxon>
    </lineage>
</organism>
<dbReference type="InterPro" id="IPR036812">
    <property type="entry name" value="NAD(P)_OxRdtase_dom_sf"/>
</dbReference>
<comment type="caution">
    <text evidence="1">The sequence shown here is derived from an EMBL/GenBank/DDBJ whole genome shotgun (WGS) entry which is preliminary data.</text>
</comment>
<proteinExistence type="predicted"/>